<dbReference type="RefSeq" id="WP_112991697.1">
    <property type="nucleotide sequence ID" value="NZ_PTLZ01000001.1"/>
</dbReference>
<dbReference type="InterPro" id="IPR003425">
    <property type="entry name" value="CCB3/YggT"/>
</dbReference>
<evidence type="ECO:0000256" key="1">
    <source>
        <dbReference type="ARBA" id="ARBA00010894"/>
    </source>
</evidence>
<feature type="transmembrane region" description="Helical" evidence="2">
    <location>
        <begin position="63"/>
        <end position="85"/>
    </location>
</feature>
<comment type="similarity">
    <text evidence="1">Belongs to the YggT family.</text>
</comment>
<evidence type="ECO:0000256" key="2">
    <source>
        <dbReference type="SAM" id="Phobius"/>
    </source>
</evidence>
<dbReference type="EMBL" id="SNWF01000004">
    <property type="protein sequence ID" value="TDN94277.1"/>
    <property type="molecule type" value="Genomic_DNA"/>
</dbReference>
<comment type="caution">
    <text evidence="3">The sequence shown here is derived from an EMBL/GenBank/DDBJ whole genome shotgun (WGS) entry which is preliminary data.</text>
</comment>
<keyword evidence="4" id="KW-1185">Reference proteome</keyword>
<dbReference type="Pfam" id="PF02325">
    <property type="entry name" value="CCB3_YggT"/>
    <property type="match status" value="2"/>
</dbReference>
<reference evidence="3 4" key="1">
    <citation type="submission" date="2019-03" db="EMBL/GenBank/DDBJ databases">
        <title>Genomic Encyclopedia of Type Strains, Phase IV (KMG-IV): sequencing the most valuable type-strain genomes for metagenomic binning, comparative biology and taxonomic classification.</title>
        <authorList>
            <person name="Goeker M."/>
        </authorList>
    </citation>
    <scope>NUCLEOTIDE SEQUENCE [LARGE SCALE GENOMIC DNA]</scope>
    <source>
        <strain evidence="3 4">DSM 18555</strain>
    </source>
</reference>
<keyword evidence="2" id="KW-0812">Transmembrane</keyword>
<organism evidence="3 4">
    <name type="scientific">Herminiimonas fonticola</name>
    <dbReference type="NCBI Taxonomy" id="303380"/>
    <lineage>
        <taxon>Bacteria</taxon>
        <taxon>Pseudomonadati</taxon>
        <taxon>Pseudomonadota</taxon>
        <taxon>Betaproteobacteria</taxon>
        <taxon>Burkholderiales</taxon>
        <taxon>Oxalobacteraceae</taxon>
        <taxon>Herminiimonas</taxon>
    </lineage>
</organism>
<proteinExistence type="inferred from homology"/>
<feature type="transmembrane region" description="Helical" evidence="2">
    <location>
        <begin position="6"/>
        <end position="26"/>
    </location>
</feature>
<sequence>MLDSIFALIIDTVAIVLAGALLLRFWMQAVRVRPPMEIAQFTYQLTDWLVRPLRRILPGAGGYDWASLIGAFLVALVATAFEVWLRGAFAPHAILLLTVLRICQWALYGLIGLLLIEVIFSWVNPHAPLAPFVRALNDPLMRPLRRIVPLLGTIDLSPLVALILLRIAIELVTTIVASLL</sequence>
<feature type="transmembrane region" description="Helical" evidence="2">
    <location>
        <begin position="144"/>
        <end position="169"/>
    </location>
</feature>
<keyword evidence="2" id="KW-1133">Transmembrane helix</keyword>
<name>A0A4R6GHG2_9BURK</name>
<gene>
    <name evidence="3" type="ORF">EV677_0820</name>
</gene>
<keyword evidence="2" id="KW-0472">Membrane</keyword>
<feature type="transmembrane region" description="Helical" evidence="2">
    <location>
        <begin position="105"/>
        <end position="123"/>
    </location>
</feature>
<dbReference type="PANTHER" id="PTHR33219:SF14">
    <property type="entry name" value="PROTEIN COFACTOR ASSEMBLY OF COMPLEX C SUBUNIT B CCB3, CHLOROPLASTIC-RELATED"/>
    <property type="match status" value="1"/>
</dbReference>
<evidence type="ECO:0000313" key="3">
    <source>
        <dbReference type="EMBL" id="TDN94277.1"/>
    </source>
</evidence>
<dbReference type="GO" id="GO:0016020">
    <property type="term" value="C:membrane"/>
    <property type="evidence" value="ECO:0007669"/>
    <property type="project" value="InterPro"/>
</dbReference>
<dbReference type="OrthoDB" id="9806665at2"/>
<evidence type="ECO:0000313" key="4">
    <source>
        <dbReference type="Proteomes" id="UP000294737"/>
    </source>
</evidence>
<accession>A0A4R6GHG2</accession>
<dbReference type="AlphaFoldDB" id="A0A4R6GHG2"/>
<dbReference type="PANTHER" id="PTHR33219">
    <property type="entry name" value="YLMG HOMOLOG PROTEIN 2, CHLOROPLASTIC"/>
    <property type="match status" value="1"/>
</dbReference>
<dbReference type="Proteomes" id="UP000294737">
    <property type="component" value="Unassembled WGS sequence"/>
</dbReference>
<protein>
    <submittedName>
        <fullName evidence="3">YggT family protein</fullName>
    </submittedName>
</protein>